<gene>
    <name evidence="1" type="ORF">C0Z18_22635</name>
</gene>
<evidence type="ECO:0000313" key="2">
    <source>
        <dbReference type="Proteomes" id="UP000235616"/>
    </source>
</evidence>
<dbReference type="AlphaFoldDB" id="A0A2N7VHL9"/>
<evidence type="ECO:0000313" key="1">
    <source>
        <dbReference type="EMBL" id="PMS16639.1"/>
    </source>
</evidence>
<accession>A0A2N7VHL9</accession>
<comment type="caution">
    <text evidence="1">The sequence shown here is derived from an EMBL/GenBank/DDBJ whole genome shotgun (WGS) entry which is preliminary data.</text>
</comment>
<organism evidence="1 2">
    <name type="scientific">Trinickia dabaoshanensis</name>
    <dbReference type="NCBI Taxonomy" id="564714"/>
    <lineage>
        <taxon>Bacteria</taxon>
        <taxon>Pseudomonadati</taxon>
        <taxon>Pseudomonadota</taxon>
        <taxon>Betaproteobacteria</taxon>
        <taxon>Burkholderiales</taxon>
        <taxon>Burkholderiaceae</taxon>
        <taxon>Trinickia</taxon>
    </lineage>
</organism>
<protein>
    <submittedName>
        <fullName evidence="1">Uncharacterized protein</fullName>
    </submittedName>
</protein>
<dbReference type="EMBL" id="PNYA01000023">
    <property type="protein sequence ID" value="PMS16639.1"/>
    <property type="molecule type" value="Genomic_DNA"/>
</dbReference>
<reference evidence="1 2" key="1">
    <citation type="submission" date="2018-01" db="EMBL/GenBank/DDBJ databases">
        <title>Whole genome analyses suggest that Burkholderia sensu lato contains two further novel genera in the rhizoxinica-symbiotica group Mycetohabitans gen. nov., and Trinickia gen. nov.: implications for the evolution of diazotrophy and nodulation in the Burkholderiaceae.</title>
        <authorList>
            <person name="Estrada-de los Santos P."/>
            <person name="Palmer M."/>
            <person name="Chavez-Ramirez B."/>
            <person name="Beukes C."/>
            <person name="Steenkamp E.T."/>
            <person name="Hirsch A.M."/>
            <person name="Manyaka P."/>
            <person name="Maluk M."/>
            <person name="Lafos M."/>
            <person name="Crook M."/>
            <person name="Gross E."/>
            <person name="Simon M.F."/>
            <person name="Bueno dos Reis Junior F."/>
            <person name="Poole P.S."/>
            <person name="Venter S.N."/>
            <person name="James E.K."/>
        </authorList>
    </citation>
    <scope>NUCLEOTIDE SEQUENCE [LARGE SCALE GENOMIC DNA]</scope>
    <source>
        <strain evidence="1 2">GIMN1.004</strain>
    </source>
</reference>
<dbReference type="Proteomes" id="UP000235616">
    <property type="component" value="Unassembled WGS sequence"/>
</dbReference>
<keyword evidence="2" id="KW-1185">Reference proteome</keyword>
<sequence>MLAAVFAAFAAVVVAAEALVRAAAALSPLSIGFLLRSINTVNDFGLMAAVKVIVVRTMGSERCVLG</sequence>
<name>A0A2N7VHL9_9BURK</name>
<proteinExistence type="predicted"/>